<dbReference type="PRINTS" id="PR00081">
    <property type="entry name" value="GDHRDH"/>
</dbReference>
<dbReference type="GO" id="GO:0016491">
    <property type="term" value="F:oxidoreductase activity"/>
    <property type="evidence" value="ECO:0007669"/>
    <property type="project" value="UniProtKB-KW"/>
</dbReference>
<name>A0A3A9JCD8_9PROT</name>
<sequence length="264" mass="27029">MDLTRLGPEPGARCLVLGGCGGIGRAYVSGLLAAGARVAVLDLPASMAERPPEPGVEAVPVDATDEACVTHAIEQVGEAWGGIDVFAFLTGMNTGLKPLAEMTTADIRTVLEINLVSAFTTTRAALPYLKRSPAAAAVYVSSGLHAFVEPGFSAYSASKGGLVSLMKVVAKEGAPTLRANAVAPGAVETAFLTGGLGHGGKEGEPGAFIRQFGDAHAEKVLSSIPLRRIAQPEDVAAPMLFLSGPASQYLTGQVIYVNGGRFAP</sequence>
<dbReference type="OrthoDB" id="9809287at2"/>
<evidence type="ECO:0000256" key="2">
    <source>
        <dbReference type="ARBA" id="ARBA00023002"/>
    </source>
</evidence>
<dbReference type="InParanoid" id="A0A3A9JCD8"/>
<dbReference type="InterPro" id="IPR036291">
    <property type="entry name" value="NAD(P)-bd_dom_sf"/>
</dbReference>
<dbReference type="RefSeq" id="WP_120640024.1">
    <property type="nucleotide sequence ID" value="NZ_RAQU01000159.1"/>
</dbReference>
<reference evidence="3 6" key="1">
    <citation type="submission" date="2018-09" db="EMBL/GenBank/DDBJ databases">
        <title>Roseomonas sp. nov., isolated from feces of Tibetan antelopes in the Qinghai-Tibet plateau, China.</title>
        <authorList>
            <person name="Tian Z."/>
        </authorList>
    </citation>
    <scope>NUCLEOTIDE SEQUENCE [LARGE SCALE GENOMIC DNA]</scope>
    <source>
        <strain evidence="4 5">Z23</strain>
        <strain evidence="3 6">Z24</strain>
    </source>
</reference>
<dbReference type="PANTHER" id="PTHR24321:SF8">
    <property type="entry name" value="ESTRADIOL 17-BETA-DEHYDROGENASE 8-RELATED"/>
    <property type="match status" value="1"/>
</dbReference>
<accession>A0A3A9JCD8</accession>
<evidence type="ECO:0000313" key="3">
    <source>
        <dbReference type="EMBL" id="RKK02363.1"/>
    </source>
</evidence>
<proteinExistence type="inferred from homology"/>
<dbReference type="CDD" id="cd05233">
    <property type="entry name" value="SDR_c"/>
    <property type="match status" value="1"/>
</dbReference>
<dbReference type="Pfam" id="PF13561">
    <property type="entry name" value="adh_short_C2"/>
    <property type="match status" value="1"/>
</dbReference>
<dbReference type="EMBL" id="RAQU01000159">
    <property type="protein sequence ID" value="RKK02363.1"/>
    <property type="molecule type" value="Genomic_DNA"/>
</dbReference>
<comment type="similarity">
    <text evidence="1">Belongs to the short-chain dehydrogenases/reductases (SDR) family.</text>
</comment>
<evidence type="ECO:0000313" key="4">
    <source>
        <dbReference type="EMBL" id="RMI26920.1"/>
    </source>
</evidence>
<evidence type="ECO:0000313" key="5">
    <source>
        <dbReference type="Proteomes" id="UP000274097"/>
    </source>
</evidence>
<dbReference type="InterPro" id="IPR002347">
    <property type="entry name" value="SDR_fam"/>
</dbReference>
<organism evidence="3 6">
    <name type="scientific">Teichococcus wenyumeiae</name>
    <dbReference type="NCBI Taxonomy" id="2478470"/>
    <lineage>
        <taxon>Bacteria</taxon>
        <taxon>Pseudomonadati</taxon>
        <taxon>Pseudomonadota</taxon>
        <taxon>Alphaproteobacteria</taxon>
        <taxon>Acetobacterales</taxon>
        <taxon>Roseomonadaceae</taxon>
        <taxon>Roseomonas</taxon>
    </lineage>
</organism>
<dbReference type="PANTHER" id="PTHR24321">
    <property type="entry name" value="DEHYDROGENASES, SHORT CHAIN"/>
    <property type="match status" value="1"/>
</dbReference>
<dbReference type="Gene3D" id="3.40.50.720">
    <property type="entry name" value="NAD(P)-binding Rossmann-like Domain"/>
    <property type="match status" value="1"/>
</dbReference>
<dbReference type="Proteomes" id="UP000274097">
    <property type="component" value="Unassembled WGS sequence"/>
</dbReference>
<evidence type="ECO:0000313" key="6">
    <source>
        <dbReference type="Proteomes" id="UP000278036"/>
    </source>
</evidence>
<protein>
    <submittedName>
        <fullName evidence="3">SDR family oxidoreductase</fullName>
    </submittedName>
</protein>
<dbReference type="EMBL" id="RFLX01000001">
    <property type="protein sequence ID" value="RMI26920.1"/>
    <property type="molecule type" value="Genomic_DNA"/>
</dbReference>
<dbReference type="Proteomes" id="UP000278036">
    <property type="component" value="Unassembled WGS sequence"/>
</dbReference>
<keyword evidence="2" id="KW-0560">Oxidoreductase</keyword>
<dbReference type="PROSITE" id="PS00061">
    <property type="entry name" value="ADH_SHORT"/>
    <property type="match status" value="1"/>
</dbReference>
<dbReference type="AlphaFoldDB" id="A0A3A9JCD8"/>
<evidence type="ECO:0000256" key="1">
    <source>
        <dbReference type="ARBA" id="ARBA00006484"/>
    </source>
</evidence>
<keyword evidence="5" id="KW-1185">Reference proteome</keyword>
<dbReference type="SUPFAM" id="SSF51735">
    <property type="entry name" value="NAD(P)-binding Rossmann-fold domains"/>
    <property type="match status" value="1"/>
</dbReference>
<gene>
    <name evidence="3" type="ORF">D6Z83_20135</name>
    <name evidence="4" type="ORF">EBE87_00570</name>
</gene>
<comment type="caution">
    <text evidence="3">The sequence shown here is derived from an EMBL/GenBank/DDBJ whole genome shotgun (WGS) entry which is preliminary data.</text>
</comment>
<dbReference type="InterPro" id="IPR020904">
    <property type="entry name" value="Sc_DH/Rdtase_CS"/>
</dbReference>